<accession>A0A2N1JA86</accession>
<dbReference type="OrthoDB" id="21292at2759"/>
<dbReference type="InterPro" id="IPR018108">
    <property type="entry name" value="MCP_transmembrane"/>
</dbReference>
<dbReference type="Gene3D" id="1.50.40.10">
    <property type="entry name" value="Mitochondrial carrier domain"/>
    <property type="match status" value="2"/>
</dbReference>
<evidence type="ECO:0000256" key="4">
    <source>
        <dbReference type="ARBA" id="ARBA00023136"/>
    </source>
</evidence>
<evidence type="ECO:0000256" key="5">
    <source>
        <dbReference type="SAM" id="Phobius"/>
    </source>
</evidence>
<keyword evidence="2 5" id="KW-0812">Transmembrane</keyword>
<proteinExistence type="predicted"/>
<dbReference type="EMBL" id="KZ454991">
    <property type="protein sequence ID" value="PKI83443.1"/>
    <property type="molecule type" value="Genomic_DNA"/>
</dbReference>
<comment type="subcellular location">
    <subcellularLocation>
        <location evidence="1">Membrane</location>
        <topology evidence="1">Multi-pass membrane protein</topology>
    </subcellularLocation>
</comment>
<sequence>MHPKYDAMRAATLVMYIIAGIIAIALDSVLSVLISQPIYSGFVHFRANYTPKAVALPEGDATDAHRVPWYKRLCRTSVPRTGPAVHGVLSMISRVVSLEGWRSLYQGATVYVAQTFVTTSLFLAAFFLLMALSTYGYNFPVNNPFAMMGAALFVETAMALLVLPFLIVLQRSMVHPYRLNWFRPRESLQSVLSEAEYTCPARLYCLPGVVSAPICKLLVMHGAQFAFHGASAWSGVQPALLRLVLLKGPAGKMPPVPAVSARELLGYAMFVFVLVLATVPFDCALVRLATQRTASRAYRPADSAAPQGETQAPLRECTPRLLDQAGEPSISLRPGPAPLDPGESYFGASSAAPYGGLVDCMRKMAEEEGCASLWRGATLTFLAMCVGNAGAASLAGVL</sequence>
<keyword evidence="3 5" id="KW-1133">Transmembrane helix</keyword>
<feature type="transmembrane region" description="Helical" evidence="5">
    <location>
        <begin position="110"/>
        <end position="133"/>
    </location>
</feature>
<dbReference type="InterPro" id="IPR023395">
    <property type="entry name" value="MCP_dom_sf"/>
</dbReference>
<feature type="transmembrane region" description="Helical" evidence="5">
    <location>
        <begin position="145"/>
        <end position="169"/>
    </location>
</feature>
<dbReference type="SUPFAM" id="SSF103506">
    <property type="entry name" value="Mitochondrial carrier"/>
    <property type="match status" value="2"/>
</dbReference>
<evidence type="ECO:0000256" key="2">
    <source>
        <dbReference type="ARBA" id="ARBA00022692"/>
    </source>
</evidence>
<dbReference type="AlphaFoldDB" id="A0A2N1JA86"/>
<dbReference type="Pfam" id="PF00153">
    <property type="entry name" value="Mito_carr"/>
    <property type="match status" value="1"/>
</dbReference>
<evidence type="ECO:0000313" key="6">
    <source>
        <dbReference type="EMBL" id="PKI83443.1"/>
    </source>
</evidence>
<dbReference type="STRING" id="2020962.A0A2N1JA86"/>
<dbReference type="Proteomes" id="UP000232875">
    <property type="component" value="Unassembled WGS sequence"/>
</dbReference>
<evidence type="ECO:0000256" key="1">
    <source>
        <dbReference type="ARBA" id="ARBA00004141"/>
    </source>
</evidence>
<reference evidence="6 7" key="1">
    <citation type="submission" date="2017-10" db="EMBL/GenBank/DDBJ databases">
        <title>A novel species of cold-tolerant Malassezia isolated from bats.</title>
        <authorList>
            <person name="Lorch J.M."/>
            <person name="Palmer J.M."/>
            <person name="Vanderwolf K.J."/>
            <person name="Schmidt K.Z."/>
            <person name="Verant M.L."/>
            <person name="Weller T.J."/>
            <person name="Blehert D.S."/>
        </authorList>
    </citation>
    <scope>NUCLEOTIDE SEQUENCE [LARGE SCALE GENOMIC DNA]</scope>
    <source>
        <strain evidence="6 7">NWHC:44797-103</strain>
    </source>
</reference>
<feature type="transmembrane region" description="Helical" evidence="5">
    <location>
        <begin position="265"/>
        <end position="289"/>
    </location>
</feature>
<organism evidence="6 7">
    <name type="scientific">Malassezia vespertilionis</name>
    <dbReference type="NCBI Taxonomy" id="2020962"/>
    <lineage>
        <taxon>Eukaryota</taxon>
        <taxon>Fungi</taxon>
        <taxon>Dikarya</taxon>
        <taxon>Basidiomycota</taxon>
        <taxon>Ustilaginomycotina</taxon>
        <taxon>Malasseziomycetes</taxon>
        <taxon>Malasseziales</taxon>
        <taxon>Malasseziaceae</taxon>
        <taxon>Malassezia</taxon>
    </lineage>
</organism>
<evidence type="ECO:0000313" key="7">
    <source>
        <dbReference type="Proteomes" id="UP000232875"/>
    </source>
</evidence>
<keyword evidence="7" id="KW-1185">Reference proteome</keyword>
<gene>
    <name evidence="6" type="ORF">MVES_002432</name>
</gene>
<evidence type="ECO:0000256" key="3">
    <source>
        <dbReference type="ARBA" id="ARBA00022989"/>
    </source>
</evidence>
<name>A0A2N1JA86_9BASI</name>
<dbReference type="GO" id="GO:0016020">
    <property type="term" value="C:membrane"/>
    <property type="evidence" value="ECO:0007669"/>
    <property type="project" value="UniProtKB-SubCell"/>
</dbReference>
<protein>
    <submittedName>
        <fullName evidence="6">Uncharacterized protein</fullName>
    </submittedName>
</protein>
<keyword evidence="4 5" id="KW-0472">Membrane</keyword>
<feature type="transmembrane region" description="Helical" evidence="5">
    <location>
        <begin position="13"/>
        <end position="34"/>
    </location>
</feature>